<organism evidence="9 10">
    <name type="scientific">Aquisalimonas asiatica</name>
    <dbReference type="NCBI Taxonomy" id="406100"/>
    <lineage>
        <taxon>Bacteria</taxon>
        <taxon>Pseudomonadati</taxon>
        <taxon>Pseudomonadota</taxon>
        <taxon>Gammaproteobacteria</taxon>
        <taxon>Chromatiales</taxon>
        <taxon>Ectothiorhodospiraceae</taxon>
        <taxon>Aquisalimonas</taxon>
    </lineage>
</organism>
<dbReference type="GO" id="GO:0005886">
    <property type="term" value="C:plasma membrane"/>
    <property type="evidence" value="ECO:0007669"/>
    <property type="project" value="UniProtKB-SubCell"/>
</dbReference>
<evidence type="ECO:0000313" key="10">
    <source>
        <dbReference type="Proteomes" id="UP000199657"/>
    </source>
</evidence>
<keyword evidence="6 7" id="KW-0472">Membrane</keyword>
<evidence type="ECO:0000256" key="1">
    <source>
        <dbReference type="ARBA" id="ARBA00004651"/>
    </source>
</evidence>
<dbReference type="STRING" id="406100.SAMN04488052_102105"/>
<dbReference type="NCBIfam" id="NF002457">
    <property type="entry name" value="PRK01637.1"/>
    <property type="match status" value="1"/>
</dbReference>
<dbReference type="InterPro" id="IPR017039">
    <property type="entry name" value="Virul_fac_BrkB"/>
</dbReference>
<keyword evidence="5 7" id="KW-1133">Transmembrane helix</keyword>
<keyword evidence="3" id="KW-0997">Cell inner membrane</keyword>
<comment type="similarity">
    <text evidence="7">Belongs to the UPF0761 family.</text>
</comment>
<feature type="transmembrane region" description="Helical" evidence="7">
    <location>
        <begin position="218"/>
        <end position="239"/>
    </location>
</feature>
<proteinExistence type="inferred from homology"/>
<dbReference type="InterPro" id="IPR023679">
    <property type="entry name" value="UPF0761_bac"/>
</dbReference>
<evidence type="ECO:0000256" key="5">
    <source>
        <dbReference type="ARBA" id="ARBA00022989"/>
    </source>
</evidence>
<evidence type="ECO:0000256" key="3">
    <source>
        <dbReference type="ARBA" id="ARBA00022519"/>
    </source>
</evidence>
<keyword evidence="10" id="KW-1185">Reference proteome</keyword>
<feature type="transmembrane region" description="Helical" evidence="7">
    <location>
        <begin position="47"/>
        <end position="72"/>
    </location>
</feature>
<dbReference type="HAMAP" id="MF_00672">
    <property type="entry name" value="UPF0761"/>
    <property type="match status" value="1"/>
</dbReference>
<feature type="transmembrane region" description="Helical" evidence="7">
    <location>
        <begin position="251"/>
        <end position="277"/>
    </location>
</feature>
<evidence type="ECO:0000256" key="7">
    <source>
        <dbReference type="HAMAP-Rule" id="MF_00672"/>
    </source>
</evidence>
<dbReference type="Pfam" id="PF03631">
    <property type="entry name" value="Virul_fac_BrkB"/>
    <property type="match status" value="1"/>
</dbReference>
<feature type="region of interest" description="Disordered" evidence="8">
    <location>
        <begin position="423"/>
        <end position="447"/>
    </location>
</feature>
<keyword evidence="2 7" id="KW-1003">Cell membrane</keyword>
<dbReference type="PANTHER" id="PTHR30213:SF0">
    <property type="entry name" value="UPF0761 MEMBRANE PROTEIN YIHY"/>
    <property type="match status" value="1"/>
</dbReference>
<dbReference type="OrthoDB" id="9808671at2"/>
<name>A0A1H8RM60_9GAMM</name>
<evidence type="ECO:0000256" key="4">
    <source>
        <dbReference type="ARBA" id="ARBA00022692"/>
    </source>
</evidence>
<feature type="transmembrane region" description="Helical" evidence="7">
    <location>
        <begin position="193"/>
        <end position="211"/>
    </location>
</feature>
<feature type="transmembrane region" description="Helical" evidence="7">
    <location>
        <begin position="106"/>
        <end position="128"/>
    </location>
</feature>
<comment type="subcellular location">
    <subcellularLocation>
        <location evidence="1 7">Cell membrane</location>
        <topology evidence="1 7">Multi-pass membrane protein</topology>
    </subcellularLocation>
</comment>
<dbReference type="AlphaFoldDB" id="A0A1H8RM60"/>
<feature type="transmembrane region" description="Helical" evidence="7">
    <location>
        <begin position="149"/>
        <end position="173"/>
    </location>
</feature>
<evidence type="ECO:0000256" key="8">
    <source>
        <dbReference type="SAM" id="MobiDB-lite"/>
    </source>
</evidence>
<dbReference type="RefSeq" id="WP_091640609.1">
    <property type="nucleotide sequence ID" value="NZ_FOEG01000002.1"/>
</dbReference>
<dbReference type="NCBIfam" id="TIGR00765">
    <property type="entry name" value="yihY_not_rbn"/>
    <property type="match status" value="1"/>
</dbReference>
<accession>A0A1H8RM60</accession>
<protein>
    <recommendedName>
        <fullName evidence="7">UPF0761 membrane protein SAMN04488052_102105</fullName>
    </recommendedName>
</protein>
<dbReference type="PANTHER" id="PTHR30213">
    <property type="entry name" value="INNER MEMBRANE PROTEIN YHJD"/>
    <property type="match status" value="1"/>
</dbReference>
<keyword evidence="4 7" id="KW-0812">Transmembrane</keyword>
<reference evidence="9 10" key="1">
    <citation type="submission" date="2016-10" db="EMBL/GenBank/DDBJ databases">
        <authorList>
            <person name="de Groot N.N."/>
        </authorList>
    </citation>
    <scope>NUCLEOTIDE SEQUENCE [LARGE SCALE GENOMIC DNA]</scope>
    <source>
        <strain evidence="9 10">CGMCC 1.6291</strain>
    </source>
</reference>
<evidence type="ECO:0000313" key="9">
    <source>
        <dbReference type="EMBL" id="SEO67264.1"/>
    </source>
</evidence>
<sequence length="447" mass="49065">MKVMARVPDRQQLVHLSVNGAREAVGFLRHVADRFVQDGCLNSAGTLAYTTLLSIVPLFAVIFSVMTAFPVFEEFSGRMQDWLFQNLVPASGAMVQDYIQQFASRAAGLTAAGLIGITVAAILMMSAIDKAMNRIWRVGKRRPPVQSFMVYWTVITVGPFLVASSLVLSSYLIALAEFTDVADGGSLQQRLLAITPFVGVVLAFTFLYAAVPNRRVPVWHAVTGAVVAAVLFEVAKYGFAAFVTTVPTYEAIYGTLAALPIFLIWIYVCWVVVLFGAEFTQAMAGYRQGRRGSLSDPRLALVLAVRLTGDFWHAQQQGRGLTLQDLLEREPDADESAVSEALKALEHARVVRRTEEGSWVLARDPSSYTLLDLYRSYPFVLADVPTRLRDRDAWNRALSHTLAEAIGRIEAILDQPVRNLFEAGSAPRGEHDDDDHPPDRVAGGSSG</sequence>
<dbReference type="EMBL" id="FOEG01000002">
    <property type="protein sequence ID" value="SEO67264.1"/>
    <property type="molecule type" value="Genomic_DNA"/>
</dbReference>
<gene>
    <name evidence="9" type="ORF">SAMN04488052_102105</name>
</gene>
<evidence type="ECO:0000256" key="6">
    <source>
        <dbReference type="ARBA" id="ARBA00023136"/>
    </source>
</evidence>
<evidence type="ECO:0000256" key="2">
    <source>
        <dbReference type="ARBA" id="ARBA00022475"/>
    </source>
</evidence>
<dbReference type="Proteomes" id="UP000199657">
    <property type="component" value="Unassembled WGS sequence"/>
</dbReference>